<name>A0A7L3BQL3_PELUR</name>
<dbReference type="Pfam" id="PF00685">
    <property type="entry name" value="Sulfotransfer_1"/>
    <property type="match status" value="1"/>
</dbReference>
<evidence type="ECO:0000256" key="3">
    <source>
        <dbReference type="RuleBase" id="RU361155"/>
    </source>
</evidence>
<evidence type="ECO:0000259" key="4">
    <source>
        <dbReference type="Pfam" id="PF00685"/>
    </source>
</evidence>
<keyword evidence="2 3" id="KW-0808">Transferase</keyword>
<organism evidence="5 6">
    <name type="scientific">Pelecanoides urinatrix</name>
    <name type="common">Common diving petrel</name>
    <name type="synonym">Procellaria urinatrix</name>
    <dbReference type="NCBI Taxonomy" id="37079"/>
    <lineage>
        <taxon>Eukaryota</taxon>
        <taxon>Metazoa</taxon>
        <taxon>Chordata</taxon>
        <taxon>Craniata</taxon>
        <taxon>Vertebrata</taxon>
        <taxon>Euteleostomi</taxon>
        <taxon>Archelosauria</taxon>
        <taxon>Archosauria</taxon>
        <taxon>Dinosauria</taxon>
        <taxon>Saurischia</taxon>
        <taxon>Theropoda</taxon>
        <taxon>Coelurosauria</taxon>
        <taxon>Aves</taxon>
        <taxon>Neognathae</taxon>
        <taxon>Neoaves</taxon>
        <taxon>Aequornithes</taxon>
        <taxon>Procellariiformes</taxon>
        <taxon>Procellariidae</taxon>
        <taxon>Pelecanoides</taxon>
    </lineage>
</organism>
<gene>
    <name evidence="5" type="primary">Sult6b1_1</name>
    <name evidence="5" type="ORF">PELURI_R03441</name>
</gene>
<dbReference type="EC" id="2.8.2.-" evidence="3"/>
<accession>A0A7L3BQL3</accession>
<sequence length="123" mass="14508">FTEDEETAFRRIILTHLPPHLLPPSILQSKAMILVLVWNPKHAALSYYHFYNNMPVLPSFASWDEYFAAFMNGKWPVLGNTLHSYVPSLSAMAWGSYFDHLVEWNKYIDHERIMMISYEELKE</sequence>
<dbReference type="InterPro" id="IPR000863">
    <property type="entry name" value="Sulfotransferase_dom"/>
</dbReference>
<dbReference type="InterPro" id="IPR027417">
    <property type="entry name" value="P-loop_NTPase"/>
</dbReference>
<comment type="similarity">
    <text evidence="1 3">Belongs to the sulfotransferase 1 family.</text>
</comment>
<dbReference type="PANTHER" id="PTHR11783">
    <property type="entry name" value="SULFOTRANSFERASE SULT"/>
    <property type="match status" value="1"/>
</dbReference>
<dbReference type="OrthoDB" id="205623at2759"/>
<keyword evidence="6" id="KW-1185">Reference proteome</keyword>
<evidence type="ECO:0000256" key="1">
    <source>
        <dbReference type="ARBA" id="ARBA00005771"/>
    </source>
</evidence>
<dbReference type="AlphaFoldDB" id="A0A7L3BQL3"/>
<proteinExistence type="inferred from homology"/>
<feature type="non-terminal residue" evidence="5">
    <location>
        <position position="1"/>
    </location>
</feature>
<dbReference type="GO" id="GO:0008146">
    <property type="term" value="F:sulfotransferase activity"/>
    <property type="evidence" value="ECO:0007669"/>
    <property type="project" value="InterPro"/>
</dbReference>
<comment type="caution">
    <text evidence="5">The sequence shown here is derived from an EMBL/GenBank/DDBJ whole genome shotgun (WGS) entry which is preliminary data.</text>
</comment>
<dbReference type="Gene3D" id="3.40.50.300">
    <property type="entry name" value="P-loop containing nucleotide triphosphate hydrolases"/>
    <property type="match status" value="1"/>
</dbReference>
<protein>
    <recommendedName>
        <fullName evidence="3">Sulfotransferase</fullName>
        <ecNumber evidence="3">2.8.2.-</ecNumber>
    </recommendedName>
</protein>
<evidence type="ECO:0000313" key="6">
    <source>
        <dbReference type="Proteomes" id="UP000555367"/>
    </source>
</evidence>
<evidence type="ECO:0000313" key="5">
    <source>
        <dbReference type="EMBL" id="NXT33924.1"/>
    </source>
</evidence>
<dbReference type="Proteomes" id="UP000555367">
    <property type="component" value="Unassembled WGS sequence"/>
</dbReference>
<dbReference type="SUPFAM" id="SSF52540">
    <property type="entry name" value="P-loop containing nucleoside triphosphate hydrolases"/>
    <property type="match status" value="1"/>
</dbReference>
<reference evidence="5 6" key="1">
    <citation type="submission" date="2019-09" db="EMBL/GenBank/DDBJ databases">
        <title>Bird 10,000 Genomes (B10K) Project - Family phase.</title>
        <authorList>
            <person name="Zhang G."/>
        </authorList>
    </citation>
    <scope>NUCLEOTIDE SEQUENCE [LARGE SCALE GENOMIC DNA]</scope>
    <source>
        <strain evidence="5">B10K-DU-012-45</strain>
    </source>
</reference>
<feature type="non-terminal residue" evidence="5">
    <location>
        <position position="123"/>
    </location>
</feature>
<evidence type="ECO:0000256" key="2">
    <source>
        <dbReference type="ARBA" id="ARBA00022679"/>
    </source>
</evidence>
<feature type="domain" description="Sulfotransferase" evidence="4">
    <location>
        <begin position="6"/>
        <end position="123"/>
    </location>
</feature>
<dbReference type="EMBL" id="VZTQ01003644">
    <property type="protein sequence ID" value="NXT33924.1"/>
    <property type="molecule type" value="Genomic_DNA"/>
</dbReference>